<keyword evidence="2" id="KW-1185">Reference proteome</keyword>
<dbReference type="OrthoDB" id="9815360at2"/>
<gene>
    <name evidence="1" type="ORF">BALCAV_0212020</name>
</gene>
<dbReference type="PANTHER" id="PTHR43808:SF27">
    <property type="entry name" value="PROTEIN ROCB"/>
    <property type="match status" value="1"/>
</dbReference>
<proteinExistence type="predicted"/>
<evidence type="ECO:0000313" key="2">
    <source>
        <dbReference type="Proteomes" id="UP000002754"/>
    </source>
</evidence>
<accession>A0A094WMF9</accession>
<evidence type="ECO:0008006" key="3">
    <source>
        <dbReference type="Google" id="ProtNLM"/>
    </source>
</evidence>
<comment type="caution">
    <text evidence="1">The sequence shown here is derived from an EMBL/GenBank/DDBJ whole genome shotgun (WGS) entry which is preliminary data.</text>
</comment>
<dbReference type="InterPro" id="IPR050072">
    <property type="entry name" value="Peptidase_M20A"/>
</dbReference>
<sequence length="540" mass="62121">MYRFLGGEIMHWQTKEERLALLEKLVAIPSISRTKEEKEVTGFLYKECMKLEYFQKHPDFLKSRHFEDNSSYFSALSKRTGQKKTVILISHFDVVGVDDFGSQQDIAFNISKMTEFYRNNRKLLSSHAQKEIQDGDWAFGRGTMDMKAGLVVEMGLLEKATLGEWDGNILLITVSDEEVGSKGMLHAVEEIKQLKETHDLEYVLCLNTESSFKENPYDQNKYLYTGTIGKLMPSFYFRGKETHVGEPFSGLNSTFMCSILTNELELSADFQEEVEGEKTPVLTNLMMRDLKQHYNVQTPVSSVSLFNLLYMEESLAVITNKLLTKTNNIAEQIMTLYKQRADKVGVQTIPFKVQVFTWEELYKKVAHKIGIDKANSLINQIIEEQAERDEREVSLHIVHTLSDVIDSESPMIILYFSPPFYPAVSSRKNQLVKDLSMSVKTYAKENHQITLKSRCFFQGLSDLSYVSLSDDKMEPLTNNMPLFGKGYDIPFETIKTFDFPVMNIGGYGCDPHQKTERLELDFSFQILPELIEELLKELFE</sequence>
<dbReference type="eggNOG" id="COG4187">
    <property type="taxonomic scope" value="Bacteria"/>
</dbReference>
<name>A0A094WMF9_ALKAL</name>
<dbReference type="Gene3D" id="3.40.630.10">
    <property type="entry name" value="Zn peptidases"/>
    <property type="match status" value="1"/>
</dbReference>
<dbReference type="InterPro" id="IPR012166">
    <property type="entry name" value="Uncharacterised_RocB"/>
</dbReference>
<dbReference type="PIRSF" id="PIRSF010386">
    <property type="entry name" value="RocB"/>
    <property type="match status" value="1"/>
</dbReference>
<dbReference type="PANTHER" id="PTHR43808">
    <property type="entry name" value="ACETYLORNITHINE DEACETYLASE"/>
    <property type="match status" value="1"/>
</dbReference>
<dbReference type="EMBL" id="ALPT02000036">
    <property type="protein sequence ID" value="KGA97143.1"/>
    <property type="molecule type" value="Genomic_DNA"/>
</dbReference>
<reference evidence="1 2" key="1">
    <citation type="journal article" date="2014" name="Genome Announc.">
        <title>Draft Genome Sequence of Bacillus alcalophilus AV1934, a Classic Alkaliphile Isolated from Human Feces in 1934.</title>
        <authorList>
            <person name="Attie O."/>
            <person name="Jayaprakash A."/>
            <person name="Shah H."/>
            <person name="Paulsen I.T."/>
            <person name="Morino M."/>
            <person name="Takahashi Y."/>
            <person name="Narumi I."/>
            <person name="Sachidanandam R."/>
            <person name="Satoh K."/>
            <person name="Ito M."/>
            <person name="Krulwich T.A."/>
        </authorList>
    </citation>
    <scope>NUCLEOTIDE SEQUENCE [LARGE SCALE GENOMIC DNA]</scope>
    <source>
        <strain evidence="1 2">AV1934</strain>
    </source>
</reference>
<dbReference type="SUPFAM" id="SSF53187">
    <property type="entry name" value="Zn-dependent exopeptidases"/>
    <property type="match status" value="1"/>
</dbReference>
<evidence type="ECO:0000313" key="1">
    <source>
        <dbReference type="EMBL" id="KGA97143.1"/>
    </source>
</evidence>
<dbReference type="Proteomes" id="UP000002754">
    <property type="component" value="Unassembled WGS sequence"/>
</dbReference>
<protein>
    <recommendedName>
        <fullName evidence="3">Peptidase M20</fullName>
    </recommendedName>
</protein>
<organism evidence="1 2">
    <name type="scientific">Alkalihalobacillus alcalophilus ATCC 27647 = CGMCC 1.3604</name>
    <dbReference type="NCBI Taxonomy" id="1218173"/>
    <lineage>
        <taxon>Bacteria</taxon>
        <taxon>Bacillati</taxon>
        <taxon>Bacillota</taxon>
        <taxon>Bacilli</taxon>
        <taxon>Bacillales</taxon>
        <taxon>Bacillaceae</taxon>
        <taxon>Alkalihalobacillus</taxon>
    </lineage>
</organism>
<dbReference type="Pfam" id="PF01546">
    <property type="entry name" value="Peptidase_M20"/>
    <property type="match status" value="1"/>
</dbReference>
<dbReference type="AlphaFoldDB" id="A0A094WMF9"/>
<dbReference type="GO" id="GO:0016787">
    <property type="term" value="F:hydrolase activity"/>
    <property type="evidence" value="ECO:0007669"/>
    <property type="project" value="InterPro"/>
</dbReference>
<dbReference type="InterPro" id="IPR002933">
    <property type="entry name" value="Peptidase_M20"/>
</dbReference>